<keyword evidence="3" id="KW-1185">Reference proteome</keyword>
<dbReference type="InterPro" id="IPR011009">
    <property type="entry name" value="Kinase-like_dom_sf"/>
</dbReference>
<dbReference type="PANTHER" id="PTHR47829:SF1">
    <property type="entry name" value="HAD FAMILY PHOSPHATASE"/>
    <property type="match status" value="1"/>
</dbReference>
<dbReference type="SUPFAM" id="SSF56112">
    <property type="entry name" value="Protein kinase-like (PK-like)"/>
    <property type="match status" value="1"/>
</dbReference>
<evidence type="ECO:0000259" key="1">
    <source>
        <dbReference type="Pfam" id="PF01636"/>
    </source>
</evidence>
<reference evidence="2 3" key="1">
    <citation type="submission" date="2016-05" db="EMBL/GenBank/DDBJ databases">
        <title>Comparative genomics of biotechnologically important yeasts.</title>
        <authorList>
            <consortium name="DOE Joint Genome Institute"/>
            <person name="Riley R."/>
            <person name="Haridas S."/>
            <person name="Wolfe K.H."/>
            <person name="Lopes M.R."/>
            <person name="Hittinger C.T."/>
            <person name="Goker M."/>
            <person name="Salamov A."/>
            <person name="Wisecaver J."/>
            <person name="Long T.M."/>
            <person name="Aerts A.L."/>
            <person name="Barry K."/>
            <person name="Choi C."/>
            <person name="Clum A."/>
            <person name="Coughlan A.Y."/>
            <person name="Deshpande S."/>
            <person name="Douglass A.P."/>
            <person name="Hanson S.J."/>
            <person name="Klenk H.-P."/>
            <person name="LaButti K."/>
            <person name="Lapidus A."/>
            <person name="Lindquist E."/>
            <person name="Lipzen A."/>
            <person name="Meier-kolthoff J.P."/>
            <person name="Ohm R.A."/>
            <person name="Otillar R.P."/>
            <person name="Pangilinan J."/>
            <person name="Peng Y."/>
            <person name="Rokas A."/>
            <person name="Rosa C.A."/>
            <person name="Scheuner C."/>
            <person name="Sibirny A.A."/>
            <person name="Slot J.C."/>
            <person name="Stielow J.B."/>
            <person name="Sun H."/>
            <person name="Kurtzman C.P."/>
            <person name="Blackwell M."/>
            <person name="Grigoriev I.V."/>
            <person name="Jeffries T.W."/>
        </authorList>
    </citation>
    <scope>NUCLEOTIDE SEQUENCE [LARGE SCALE GENOMIC DNA]</scope>
    <source>
        <strain evidence="2 3">NRRL YB-4993</strain>
    </source>
</reference>
<gene>
    <name evidence="2" type="ORF">METBIDRAFT_46240</name>
</gene>
<dbReference type="Gene3D" id="3.90.1200.10">
    <property type="match status" value="1"/>
</dbReference>
<dbReference type="PANTHER" id="PTHR47829">
    <property type="entry name" value="HYDROLASE, PUTATIVE (AFU_ORTHOLOGUE AFUA_1G12880)-RELATED"/>
    <property type="match status" value="1"/>
</dbReference>
<dbReference type="InterPro" id="IPR002575">
    <property type="entry name" value="Aminoglycoside_PTrfase"/>
</dbReference>
<dbReference type="Gene3D" id="3.30.200.20">
    <property type="entry name" value="Phosphorylase Kinase, domain 1"/>
    <property type="match status" value="1"/>
</dbReference>
<name>A0A1A0H6F9_9ASCO</name>
<dbReference type="InterPro" id="IPR052898">
    <property type="entry name" value="ACAD10-like"/>
</dbReference>
<organism evidence="2 3">
    <name type="scientific">Metschnikowia bicuspidata var. bicuspidata NRRL YB-4993</name>
    <dbReference type="NCBI Taxonomy" id="869754"/>
    <lineage>
        <taxon>Eukaryota</taxon>
        <taxon>Fungi</taxon>
        <taxon>Dikarya</taxon>
        <taxon>Ascomycota</taxon>
        <taxon>Saccharomycotina</taxon>
        <taxon>Pichiomycetes</taxon>
        <taxon>Metschnikowiaceae</taxon>
        <taxon>Metschnikowia</taxon>
    </lineage>
</organism>
<evidence type="ECO:0000313" key="2">
    <source>
        <dbReference type="EMBL" id="OBA19492.1"/>
    </source>
</evidence>
<feature type="domain" description="Aminoglycoside phosphotransferase" evidence="1">
    <location>
        <begin position="41"/>
        <end position="303"/>
    </location>
</feature>
<comment type="caution">
    <text evidence="2">The sequence shown here is derived from an EMBL/GenBank/DDBJ whole genome shotgun (WGS) entry which is preliminary data.</text>
</comment>
<dbReference type="EMBL" id="LXTC01000006">
    <property type="protein sequence ID" value="OBA19492.1"/>
    <property type="molecule type" value="Genomic_DNA"/>
</dbReference>
<dbReference type="InterPro" id="IPR041726">
    <property type="entry name" value="ACAD10_11_N"/>
</dbReference>
<accession>A0A1A0H6F9</accession>
<dbReference type="AlphaFoldDB" id="A0A1A0H6F9"/>
<dbReference type="RefSeq" id="XP_018710020.1">
    <property type="nucleotide sequence ID" value="XM_018858013.1"/>
</dbReference>
<evidence type="ECO:0000313" key="3">
    <source>
        <dbReference type="Proteomes" id="UP000092555"/>
    </source>
</evidence>
<dbReference type="Proteomes" id="UP000092555">
    <property type="component" value="Unassembled WGS sequence"/>
</dbReference>
<dbReference type="OrthoDB" id="191037at2759"/>
<dbReference type="STRING" id="869754.A0A1A0H6F9"/>
<dbReference type="CDD" id="cd05154">
    <property type="entry name" value="ACAD10_11_N-like"/>
    <property type="match status" value="1"/>
</dbReference>
<sequence length="399" mass="44989">MSEFTEIRNPIDVQALSAYLANVPASAIRGLDVPPFFGPFDIKQFTFGQSNPTYLVVDGSGSKYVLRRKPMPNSKLVSKSAHAIEREFFLLKGIENCNQRADPGKKVPVPKVYFLCEDESVLGVVFYVMEYVQGRSFKEPDMREVPAARQSEYWDSIMKTISAIHSVDCSELVKQLPAKHFPQFQPDQLERANKNGATYFQRQIRTLGAVEKSQSKTVDSIPGFSRLTQWVLDHSPRDPDHMTLVHGDCKIDNFLFHGEKPEVAAVLDWELCTMGHPIFDLANFLQPYTFPKSLNKAILQTASIGIEDPTSAQHVQTVLSLYEKFLGHKWRENDPRNNPHDLWKLGTVFGLLRLCVISQGVAMRVKRGTASSASAKAVAELYKTLSELALSFIEEDYKL</sequence>
<protein>
    <recommendedName>
        <fullName evidence="1">Aminoglycoside phosphotransferase domain-containing protein</fullName>
    </recommendedName>
</protein>
<dbReference type="Pfam" id="PF01636">
    <property type="entry name" value="APH"/>
    <property type="match status" value="1"/>
</dbReference>
<proteinExistence type="predicted"/>
<dbReference type="GeneID" id="30030989"/>